<sequence length="73" mass="8246">MRVFKLVSVYSLLMVGIVSANWEGEESLKAQRLEGPIEFLINTTLNTIIKTVPDPLNINKTINLVFNNQTLLE</sequence>
<proteinExistence type="predicted"/>
<name>A0A9P0NVB4_ACAOB</name>
<feature type="signal peptide" evidence="1">
    <location>
        <begin position="1"/>
        <end position="20"/>
    </location>
</feature>
<keyword evidence="1" id="KW-0732">Signal</keyword>
<dbReference type="AlphaFoldDB" id="A0A9P0NVB4"/>
<reference evidence="2" key="1">
    <citation type="submission" date="2022-03" db="EMBL/GenBank/DDBJ databases">
        <authorList>
            <person name="Sayadi A."/>
        </authorList>
    </citation>
    <scope>NUCLEOTIDE SEQUENCE</scope>
</reference>
<keyword evidence="3" id="KW-1185">Reference proteome</keyword>
<evidence type="ECO:0000313" key="3">
    <source>
        <dbReference type="Proteomes" id="UP001152888"/>
    </source>
</evidence>
<protein>
    <submittedName>
        <fullName evidence="2">Uncharacterized protein</fullName>
    </submittedName>
</protein>
<dbReference type="Proteomes" id="UP001152888">
    <property type="component" value="Unassembled WGS sequence"/>
</dbReference>
<evidence type="ECO:0000313" key="2">
    <source>
        <dbReference type="EMBL" id="CAH1960609.1"/>
    </source>
</evidence>
<accession>A0A9P0NVB4</accession>
<organism evidence="2 3">
    <name type="scientific">Acanthoscelides obtectus</name>
    <name type="common">Bean weevil</name>
    <name type="synonym">Bruchus obtectus</name>
    <dbReference type="NCBI Taxonomy" id="200917"/>
    <lineage>
        <taxon>Eukaryota</taxon>
        <taxon>Metazoa</taxon>
        <taxon>Ecdysozoa</taxon>
        <taxon>Arthropoda</taxon>
        <taxon>Hexapoda</taxon>
        <taxon>Insecta</taxon>
        <taxon>Pterygota</taxon>
        <taxon>Neoptera</taxon>
        <taxon>Endopterygota</taxon>
        <taxon>Coleoptera</taxon>
        <taxon>Polyphaga</taxon>
        <taxon>Cucujiformia</taxon>
        <taxon>Chrysomeloidea</taxon>
        <taxon>Chrysomelidae</taxon>
        <taxon>Bruchinae</taxon>
        <taxon>Bruchini</taxon>
        <taxon>Acanthoscelides</taxon>
    </lineage>
</organism>
<dbReference type="EMBL" id="CAKOFQ010006688">
    <property type="protein sequence ID" value="CAH1960609.1"/>
    <property type="molecule type" value="Genomic_DNA"/>
</dbReference>
<evidence type="ECO:0000256" key="1">
    <source>
        <dbReference type="SAM" id="SignalP"/>
    </source>
</evidence>
<comment type="caution">
    <text evidence="2">The sequence shown here is derived from an EMBL/GenBank/DDBJ whole genome shotgun (WGS) entry which is preliminary data.</text>
</comment>
<feature type="chain" id="PRO_5040415341" evidence="1">
    <location>
        <begin position="21"/>
        <end position="73"/>
    </location>
</feature>
<gene>
    <name evidence="2" type="ORF">ACAOBT_LOCUS3706</name>
</gene>